<proteinExistence type="predicted"/>
<dbReference type="EMBL" id="HBHX01012520">
    <property type="protein sequence ID" value="CAE0106304.1"/>
    <property type="molecule type" value="Transcribed_RNA"/>
</dbReference>
<dbReference type="AlphaFoldDB" id="A0A7S3AKS6"/>
<reference evidence="2" key="1">
    <citation type="submission" date="2021-01" db="EMBL/GenBank/DDBJ databases">
        <authorList>
            <person name="Corre E."/>
            <person name="Pelletier E."/>
            <person name="Niang G."/>
            <person name="Scheremetjew M."/>
            <person name="Finn R."/>
            <person name="Kale V."/>
            <person name="Holt S."/>
            <person name="Cochrane G."/>
            <person name="Meng A."/>
            <person name="Brown T."/>
            <person name="Cohen L."/>
        </authorList>
    </citation>
    <scope>NUCLEOTIDE SEQUENCE</scope>
    <source>
        <strain evidence="2">CCMP281</strain>
    </source>
</reference>
<feature type="region of interest" description="Disordered" evidence="1">
    <location>
        <begin position="150"/>
        <end position="169"/>
    </location>
</feature>
<feature type="compositionally biased region" description="Polar residues" evidence="1">
    <location>
        <begin position="198"/>
        <end position="213"/>
    </location>
</feature>
<feature type="region of interest" description="Disordered" evidence="1">
    <location>
        <begin position="177"/>
        <end position="238"/>
    </location>
</feature>
<sequence>MADAYGHTLNHSWPMLEVSACPPRSLQTPLDFYSSCGTPPGEGRASAGIEPEGPALRVSWNHTGGARGASARNTAEGAQLIWNLPGAHLAISQVVISLFGRWHLLVIAHALAALLLSLVPFTRVASSPEGAELQRGSTRIDMSKYSVFEGRETSSAPDKPGQQRAVPQSKVDMSKYAVFEGKEDPSSPQKQKKPATPVKQTSKVDMNKYNSIWSGGDPASPEKAKEMLPAQKSLFHFG</sequence>
<protein>
    <submittedName>
        <fullName evidence="2">Uncharacterized protein</fullName>
    </submittedName>
</protein>
<name>A0A7S3AKS6_9EUKA</name>
<evidence type="ECO:0000256" key="1">
    <source>
        <dbReference type="SAM" id="MobiDB-lite"/>
    </source>
</evidence>
<gene>
    <name evidence="2" type="ORF">HERI1096_LOCUS6963</name>
</gene>
<organism evidence="2">
    <name type="scientific">Haptolina ericina</name>
    <dbReference type="NCBI Taxonomy" id="156174"/>
    <lineage>
        <taxon>Eukaryota</taxon>
        <taxon>Haptista</taxon>
        <taxon>Haptophyta</taxon>
        <taxon>Prymnesiophyceae</taxon>
        <taxon>Prymnesiales</taxon>
        <taxon>Prymnesiaceae</taxon>
        <taxon>Haptolina</taxon>
    </lineage>
</organism>
<evidence type="ECO:0000313" key="2">
    <source>
        <dbReference type="EMBL" id="CAE0106304.1"/>
    </source>
</evidence>
<accession>A0A7S3AKS6</accession>